<keyword evidence="2" id="KW-0012">Acyltransferase</keyword>
<dbReference type="Gene3D" id="3.40.630.30">
    <property type="match status" value="1"/>
</dbReference>
<dbReference type="CDD" id="cd04301">
    <property type="entry name" value="NAT_SF"/>
    <property type="match status" value="1"/>
</dbReference>
<dbReference type="Proteomes" id="UP000249898">
    <property type="component" value="Chromosome"/>
</dbReference>
<keyword evidence="1 4" id="KW-0808">Transferase</keyword>
<dbReference type="PANTHER" id="PTHR43420:SF44">
    <property type="entry name" value="ACETYLTRANSFERASE YPEA"/>
    <property type="match status" value="1"/>
</dbReference>
<dbReference type="PANTHER" id="PTHR43420">
    <property type="entry name" value="ACETYLTRANSFERASE"/>
    <property type="match status" value="1"/>
</dbReference>
<name>A0A2Z4PPP0_9GAMM</name>
<dbReference type="InterPro" id="IPR000182">
    <property type="entry name" value="GNAT_dom"/>
</dbReference>
<evidence type="ECO:0000313" key="5">
    <source>
        <dbReference type="Proteomes" id="UP000249898"/>
    </source>
</evidence>
<dbReference type="PROSITE" id="PS51186">
    <property type="entry name" value="GNAT"/>
    <property type="match status" value="1"/>
</dbReference>
<reference evidence="4 5" key="1">
    <citation type="submission" date="2016-06" db="EMBL/GenBank/DDBJ databases">
        <title>The sequenced genome of the ice-adhering bacterium Marinomonas primoryensis, from Antarctica.</title>
        <authorList>
            <person name="Graham L."/>
            <person name="Vance T.D.R."/>
            <person name="Davies P.L."/>
        </authorList>
    </citation>
    <scope>NUCLEOTIDE SEQUENCE [LARGE SCALE GENOMIC DNA]</scope>
    <source>
        <strain evidence="4 5">AceL</strain>
    </source>
</reference>
<proteinExistence type="predicted"/>
<protein>
    <submittedName>
        <fullName evidence="4">GCN5 family acetyltransferase</fullName>
    </submittedName>
</protein>
<dbReference type="SUPFAM" id="SSF55729">
    <property type="entry name" value="Acyl-CoA N-acyltransferases (Nat)"/>
    <property type="match status" value="1"/>
</dbReference>
<dbReference type="Pfam" id="PF00583">
    <property type="entry name" value="Acetyltransf_1"/>
    <property type="match status" value="1"/>
</dbReference>
<dbReference type="EMBL" id="CP016181">
    <property type="protein sequence ID" value="AWX99404.1"/>
    <property type="molecule type" value="Genomic_DNA"/>
</dbReference>
<feature type="domain" description="N-acetyltransferase" evidence="3">
    <location>
        <begin position="5"/>
        <end position="167"/>
    </location>
</feature>
<sequence>MTPSVFIRQALASDLPSIIRLDALSNPYPWGEALVVDALQTRRNWVIEPASESVNASANSPADNVLGWLTASAIFDQSELELIVIDSAVRRQGLARKLMIVWLEAAAQQGACELLLEVRESNVGAISLYESLGFELVGRRKNYYQIEKKGQTEQGHEAACLFTLKMNV</sequence>
<dbReference type="InterPro" id="IPR050680">
    <property type="entry name" value="YpeA/RimI_acetyltransf"/>
</dbReference>
<evidence type="ECO:0000259" key="3">
    <source>
        <dbReference type="PROSITE" id="PS51186"/>
    </source>
</evidence>
<dbReference type="InterPro" id="IPR016181">
    <property type="entry name" value="Acyl_CoA_acyltransferase"/>
</dbReference>
<gene>
    <name evidence="4" type="ORF">A8139_04835</name>
</gene>
<dbReference type="GO" id="GO:0016747">
    <property type="term" value="F:acyltransferase activity, transferring groups other than amino-acyl groups"/>
    <property type="evidence" value="ECO:0007669"/>
    <property type="project" value="InterPro"/>
</dbReference>
<accession>A0A2Z4PPP0</accession>
<evidence type="ECO:0000256" key="1">
    <source>
        <dbReference type="ARBA" id="ARBA00022679"/>
    </source>
</evidence>
<organism evidence="4 5">
    <name type="scientific">Marinomonas primoryensis</name>
    <dbReference type="NCBI Taxonomy" id="178399"/>
    <lineage>
        <taxon>Bacteria</taxon>
        <taxon>Pseudomonadati</taxon>
        <taxon>Pseudomonadota</taxon>
        <taxon>Gammaproteobacteria</taxon>
        <taxon>Oceanospirillales</taxon>
        <taxon>Oceanospirillaceae</taxon>
        <taxon>Marinomonas</taxon>
    </lineage>
</organism>
<dbReference type="RefSeq" id="WP_112136120.1">
    <property type="nucleotide sequence ID" value="NZ_CP016181.1"/>
</dbReference>
<evidence type="ECO:0000313" key="4">
    <source>
        <dbReference type="EMBL" id="AWX99404.1"/>
    </source>
</evidence>
<evidence type="ECO:0000256" key="2">
    <source>
        <dbReference type="ARBA" id="ARBA00023315"/>
    </source>
</evidence>
<dbReference type="AlphaFoldDB" id="A0A2Z4PPP0"/>
<dbReference type="OrthoDB" id="9796919at2"/>